<dbReference type="PROSITE" id="PS50878">
    <property type="entry name" value="RT_POL"/>
    <property type="match status" value="1"/>
</dbReference>
<protein>
    <recommendedName>
        <fullName evidence="2">Reverse transcriptase domain-containing protein</fullName>
    </recommendedName>
</protein>
<proteinExistence type="inferred from homology"/>
<evidence type="ECO:0000259" key="2">
    <source>
        <dbReference type="PROSITE" id="PS50878"/>
    </source>
</evidence>
<dbReference type="InterPro" id="IPR003615">
    <property type="entry name" value="HNH_nuc"/>
</dbReference>
<dbReference type="EMBL" id="AVCH01000213">
    <property type="protein sequence ID" value="KFN41802.1"/>
    <property type="molecule type" value="Genomic_DNA"/>
</dbReference>
<dbReference type="InterPro" id="IPR000477">
    <property type="entry name" value="RT_dom"/>
</dbReference>
<dbReference type="InterPro" id="IPR051083">
    <property type="entry name" value="GrpII_Intron_Splice-Mob/Def"/>
</dbReference>
<sequence length="396" mass="45538">MAQNFICLAKKYSPGWVLEADIKGCFDHINHDWLVTNVPMDAGILRKWLKAGILYRGQYEPTEEGTPQGGIISPTLANMALDGLEGGLKEHVYATLGYTKAQQAKINVIRYADDFVVTGSSQEVLVNTVRPWVEKFLATRGLELSAEKTRVTHIDAGFDFLGWNFRKYNGKLLIKPSKKNVSTFYRKVKGVISDHKTVRQEMLIKMLNPMLRGWANYHHPVVAKQTLNRMDALVFGALWRWARRRHNNKGSRWVRERYFHTNATRNWVFAARREEMGAEEPLLELYRLADTPIVRHVKVRAEYNPFDPAFEQYGEKRRQDRMVRSRAHRKQWASLFLSQQGKCAHCWQPITAESGWHDHHIVPRVAGGSDLLSNRVLLHPSCHVQVHALGITVVKP</sequence>
<dbReference type="CDD" id="cd01651">
    <property type="entry name" value="RT_G2_intron"/>
    <property type="match status" value="1"/>
</dbReference>
<keyword evidence="4" id="KW-1185">Reference proteome</keyword>
<dbReference type="Proteomes" id="UP000029392">
    <property type="component" value="Unassembled WGS sequence"/>
</dbReference>
<comment type="caution">
    <text evidence="3">The sequence shown here is derived from an EMBL/GenBank/DDBJ whole genome shotgun (WGS) entry which is preliminary data.</text>
</comment>
<evidence type="ECO:0000256" key="1">
    <source>
        <dbReference type="ARBA" id="ARBA00034120"/>
    </source>
</evidence>
<evidence type="ECO:0000313" key="3">
    <source>
        <dbReference type="EMBL" id="KFN41802.1"/>
    </source>
</evidence>
<dbReference type="InterPro" id="IPR013597">
    <property type="entry name" value="Mat_intron_G2"/>
</dbReference>
<dbReference type="Pfam" id="PF08388">
    <property type="entry name" value="GIIM"/>
    <property type="match status" value="1"/>
</dbReference>
<organism evidence="3 4">
    <name type="scientific">Arenimonas malthae CC-JY-1</name>
    <dbReference type="NCBI Taxonomy" id="1384054"/>
    <lineage>
        <taxon>Bacteria</taxon>
        <taxon>Pseudomonadati</taxon>
        <taxon>Pseudomonadota</taxon>
        <taxon>Gammaproteobacteria</taxon>
        <taxon>Lysobacterales</taxon>
        <taxon>Lysobacteraceae</taxon>
        <taxon>Arenimonas</taxon>
    </lineage>
</organism>
<feature type="domain" description="Reverse transcriptase" evidence="2">
    <location>
        <begin position="1"/>
        <end position="165"/>
    </location>
</feature>
<dbReference type="eggNOG" id="COG3344">
    <property type="taxonomic scope" value="Bacteria"/>
</dbReference>
<dbReference type="AlphaFoldDB" id="A0A091ARL9"/>
<dbReference type="PATRIC" id="fig|1384054.3.peg.2668"/>
<dbReference type="PANTHER" id="PTHR34047">
    <property type="entry name" value="NUCLEAR INTRON MATURASE 1, MITOCHONDRIAL-RELATED"/>
    <property type="match status" value="1"/>
</dbReference>
<dbReference type="PANTHER" id="PTHR34047:SF8">
    <property type="entry name" value="PROTEIN YKFC"/>
    <property type="match status" value="1"/>
</dbReference>
<name>A0A091ARL9_9GAMM</name>
<evidence type="ECO:0000313" key="4">
    <source>
        <dbReference type="Proteomes" id="UP000029392"/>
    </source>
</evidence>
<dbReference type="Pfam" id="PF00078">
    <property type="entry name" value="RVT_1"/>
    <property type="match status" value="1"/>
</dbReference>
<comment type="similarity">
    <text evidence="1">Belongs to the bacterial reverse transcriptase family.</text>
</comment>
<reference evidence="3 4" key="1">
    <citation type="submission" date="2013-09" db="EMBL/GenBank/DDBJ databases">
        <title>Genome sequencing of Arenimonas malthae.</title>
        <authorList>
            <person name="Chen F."/>
            <person name="Wang G."/>
        </authorList>
    </citation>
    <scope>NUCLEOTIDE SEQUENCE [LARGE SCALE GENOMIC DNA]</scope>
    <source>
        <strain evidence="3 4">CC-JY-1</strain>
    </source>
</reference>
<dbReference type="SUPFAM" id="SSF56672">
    <property type="entry name" value="DNA/RNA polymerases"/>
    <property type="match status" value="1"/>
</dbReference>
<dbReference type="Pfam" id="PF01844">
    <property type="entry name" value="HNH"/>
    <property type="match status" value="1"/>
</dbReference>
<dbReference type="InterPro" id="IPR043502">
    <property type="entry name" value="DNA/RNA_pol_sf"/>
</dbReference>
<dbReference type="InterPro" id="IPR002711">
    <property type="entry name" value="HNH"/>
</dbReference>
<dbReference type="Gene3D" id="1.10.30.50">
    <property type="match status" value="1"/>
</dbReference>
<dbReference type="GO" id="GO:0004519">
    <property type="term" value="F:endonuclease activity"/>
    <property type="evidence" value="ECO:0007669"/>
    <property type="project" value="InterPro"/>
</dbReference>
<dbReference type="GO" id="GO:0008270">
    <property type="term" value="F:zinc ion binding"/>
    <property type="evidence" value="ECO:0007669"/>
    <property type="project" value="InterPro"/>
</dbReference>
<dbReference type="CDD" id="cd00085">
    <property type="entry name" value="HNHc"/>
    <property type="match status" value="1"/>
</dbReference>
<dbReference type="GO" id="GO:0003676">
    <property type="term" value="F:nucleic acid binding"/>
    <property type="evidence" value="ECO:0007669"/>
    <property type="project" value="InterPro"/>
</dbReference>
<gene>
    <name evidence="3" type="ORF">N790_03085</name>
</gene>
<accession>A0A091ARL9</accession>
<dbReference type="SMART" id="SM00507">
    <property type="entry name" value="HNHc"/>
    <property type="match status" value="1"/>
</dbReference>